<evidence type="ECO:0000256" key="1">
    <source>
        <dbReference type="ARBA" id="ARBA00004496"/>
    </source>
</evidence>
<evidence type="ECO:0000256" key="3">
    <source>
        <dbReference type="ARBA" id="ARBA00022490"/>
    </source>
</evidence>
<reference evidence="6" key="2">
    <citation type="submission" date="2022-01" db="EMBL/GenBank/DDBJ databases">
        <authorList>
            <person name="Yamashiro T."/>
            <person name="Shiraishi A."/>
            <person name="Satake H."/>
            <person name="Nakayama K."/>
        </authorList>
    </citation>
    <scope>NUCLEOTIDE SEQUENCE</scope>
</reference>
<evidence type="ECO:0000313" key="7">
    <source>
        <dbReference type="Proteomes" id="UP001151760"/>
    </source>
</evidence>
<evidence type="ECO:0000256" key="4">
    <source>
        <dbReference type="ARBA" id="ARBA00030668"/>
    </source>
</evidence>
<dbReference type="Proteomes" id="UP001151760">
    <property type="component" value="Unassembled WGS sequence"/>
</dbReference>
<dbReference type="PANTHER" id="PTHR20852">
    <property type="entry name" value="GLUTAMINE SYNTHETASE"/>
    <property type="match status" value="1"/>
</dbReference>
<evidence type="ECO:0000256" key="2">
    <source>
        <dbReference type="ARBA" id="ARBA00011823"/>
    </source>
</evidence>
<keyword evidence="7" id="KW-1185">Reference proteome</keyword>
<comment type="caution">
    <text evidence="6">The sequence shown here is derived from an EMBL/GenBank/DDBJ whole genome shotgun (WGS) entry which is preliminary data.</text>
</comment>
<comment type="subcellular location">
    <subcellularLocation>
        <location evidence="1">Cytoplasm</location>
    </subcellularLocation>
</comment>
<evidence type="ECO:0000313" key="6">
    <source>
        <dbReference type="EMBL" id="GJT23549.1"/>
    </source>
</evidence>
<accession>A0ABQ5CEC4</accession>
<dbReference type="SUPFAM" id="SSF55931">
    <property type="entry name" value="Glutamine synthetase/guanido kinase"/>
    <property type="match status" value="1"/>
</dbReference>
<dbReference type="InterPro" id="IPR014746">
    <property type="entry name" value="Gln_synth/guanido_kin_cat_dom"/>
</dbReference>
<comment type="catalytic activity">
    <reaction evidence="5">
        <text>L-glutamate + NH4(+) + ATP = L-glutamine + ADP + phosphate + H(+)</text>
        <dbReference type="Rhea" id="RHEA:16169"/>
        <dbReference type="ChEBI" id="CHEBI:15378"/>
        <dbReference type="ChEBI" id="CHEBI:28938"/>
        <dbReference type="ChEBI" id="CHEBI:29985"/>
        <dbReference type="ChEBI" id="CHEBI:30616"/>
        <dbReference type="ChEBI" id="CHEBI:43474"/>
        <dbReference type="ChEBI" id="CHEBI:58359"/>
        <dbReference type="ChEBI" id="CHEBI:456216"/>
        <dbReference type="EC" id="6.3.1.2"/>
    </reaction>
</comment>
<dbReference type="EMBL" id="BQNB010014064">
    <property type="protein sequence ID" value="GJT23549.1"/>
    <property type="molecule type" value="Genomic_DNA"/>
</dbReference>
<evidence type="ECO:0000256" key="5">
    <source>
        <dbReference type="ARBA" id="ARBA00049436"/>
    </source>
</evidence>
<dbReference type="PANTHER" id="PTHR20852:SF110">
    <property type="entry name" value="GLUTAMINE SYNTHETASE"/>
    <property type="match status" value="1"/>
</dbReference>
<comment type="subunit">
    <text evidence="2">Homooctamer.</text>
</comment>
<protein>
    <recommendedName>
        <fullName evidence="4">Glutamate--ammonia ligase</fullName>
    </recommendedName>
</protein>
<dbReference type="Gene3D" id="3.30.590.10">
    <property type="entry name" value="Glutamine synthetase/guanido kinase, catalytic domain"/>
    <property type="match status" value="1"/>
</dbReference>
<proteinExistence type="predicted"/>
<gene>
    <name evidence="6" type="ORF">Tco_0893486</name>
</gene>
<dbReference type="InterPro" id="IPR050292">
    <property type="entry name" value="Glutamine_Synthetase"/>
</dbReference>
<keyword evidence="3" id="KW-0963">Cytoplasm</keyword>
<organism evidence="6 7">
    <name type="scientific">Tanacetum coccineum</name>
    <dbReference type="NCBI Taxonomy" id="301880"/>
    <lineage>
        <taxon>Eukaryota</taxon>
        <taxon>Viridiplantae</taxon>
        <taxon>Streptophyta</taxon>
        <taxon>Embryophyta</taxon>
        <taxon>Tracheophyta</taxon>
        <taxon>Spermatophyta</taxon>
        <taxon>Magnoliopsida</taxon>
        <taxon>eudicotyledons</taxon>
        <taxon>Gunneridae</taxon>
        <taxon>Pentapetalae</taxon>
        <taxon>asterids</taxon>
        <taxon>campanulids</taxon>
        <taxon>Asterales</taxon>
        <taxon>Asteraceae</taxon>
        <taxon>Asteroideae</taxon>
        <taxon>Anthemideae</taxon>
        <taxon>Anthemidinae</taxon>
        <taxon>Tanacetum</taxon>
    </lineage>
</organism>
<sequence>MKEIKSQKNVDDVLEVKNRPSVGIASGDELWAARYIVEIAEVVVSFYPKHIPVDWNDVRAHTNYSTKSMREEGGYEIIKKAIEKLCLRHKEHIVAYGEGNERRLTGRHETADINTFKWIEMALELTYT</sequence>
<name>A0ABQ5CEC4_9ASTR</name>
<reference evidence="6" key="1">
    <citation type="journal article" date="2022" name="Int. J. Mol. Sci.">
        <title>Draft Genome of Tanacetum Coccineum: Genomic Comparison of Closely Related Tanacetum-Family Plants.</title>
        <authorList>
            <person name="Yamashiro T."/>
            <person name="Shiraishi A."/>
            <person name="Nakayama K."/>
            <person name="Satake H."/>
        </authorList>
    </citation>
    <scope>NUCLEOTIDE SEQUENCE</scope>
</reference>